<reference evidence="1" key="1">
    <citation type="submission" date="2021-09" db="EMBL/GenBank/DDBJ databases">
        <authorList>
            <person name="Martin H S."/>
        </authorList>
    </citation>
    <scope>NUCLEOTIDE SEQUENCE</scope>
</reference>
<organism evidence="1 2">
    <name type="scientific">Danaus chrysippus</name>
    <name type="common">African queen</name>
    <dbReference type="NCBI Taxonomy" id="151541"/>
    <lineage>
        <taxon>Eukaryota</taxon>
        <taxon>Metazoa</taxon>
        <taxon>Ecdysozoa</taxon>
        <taxon>Arthropoda</taxon>
        <taxon>Hexapoda</taxon>
        <taxon>Insecta</taxon>
        <taxon>Pterygota</taxon>
        <taxon>Neoptera</taxon>
        <taxon>Endopterygota</taxon>
        <taxon>Lepidoptera</taxon>
        <taxon>Glossata</taxon>
        <taxon>Ditrysia</taxon>
        <taxon>Papilionoidea</taxon>
        <taxon>Nymphalidae</taxon>
        <taxon>Danainae</taxon>
        <taxon>Danaini</taxon>
        <taxon>Danaina</taxon>
        <taxon>Danaus</taxon>
        <taxon>Anosia</taxon>
    </lineage>
</organism>
<comment type="caution">
    <text evidence="1">The sequence shown here is derived from an EMBL/GenBank/DDBJ whole genome shotgun (WGS) entry which is preliminary data.</text>
</comment>
<proteinExistence type="predicted"/>
<protein>
    <submittedName>
        <fullName evidence="1">(African queen) hypothetical protein</fullName>
    </submittedName>
</protein>
<name>A0A8J2W6G7_9NEOP</name>
<sequence>MKILQCNLDRSKHSLKEFSTYFINSEHNVALVSEPYTSKGIEVGAVRALARSPSFTISCPTKSRREVVEAFKKSISFRDCTYAPARVPPVSNNKIRVEFDTQAHDDALIKLRSKPDAPVTAELARKLKPMILLKRISSDMAPKDLVSTLLCQNPQLHTYSDTDITFRFKRGNNRSTHLYKAVLVANPATWKIIVDMGRVCLDFQKVHAEDFSPFLEYQKCLNFGHVKKHCRTEATRCSHCASDTHLQDQCPTT</sequence>
<dbReference type="Proteomes" id="UP000789524">
    <property type="component" value="Unassembled WGS sequence"/>
</dbReference>
<dbReference type="AlphaFoldDB" id="A0A8J2W6G7"/>
<evidence type="ECO:0000313" key="1">
    <source>
        <dbReference type="EMBL" id="CAG9574297.1"/>
    </source>
</evidence>
<gene>
    <name evidence="1" type="ORF">DCHRY22_LOCUS10843</name>
</gene>
<evidence type="ECO:0000313" key="2">
    <source>
        <dbReference type="Proteomes" id="UP000789524"/>
    </source>
</evidence>
<dbReference type="OrthoDB" id="10022108at2759"/>
<dbReference type="EMBL" id="CAKASE010000072">
    <property type="protein sequence ID" value="CAG9574297.1"/>
    <property type="molecule type" value="Genomic_DNA"/>
</dbReference>
<keyword evidence="2" id="KW-1185">Reference proteome</keyword>
<accession>A0A8J2W6G7</accession>